<evidence type="ECO:0000313" key="4">
    <source>
        <dbReference type="Proteomes" id="UP000231267"/>
    </source>
</evidence>
<dbReference type="Proteomes" id="UP000231267">
    <property type="component" value="Unassembled WGS sequence"/>
</dbReference>
<evidence type="ECO:0000313" key="3">
    <source>
        <dbReference type="EMBL" id="PIW67065.1"/>
    </source>
</evidence>
<sequence>MNRIKGNQYINLKGVPCPLNFVKTKLKLETMGTGEVLEVELDDGEPITNVTASVKEEGHQILKVEKADEYWKLLIKKQ</sequence>
<name>A0A2J0LGT1_9BACT</name>
<gene>
    <name evidence="3" type="ORF">COW11_00130</name>
</gene>
<protein>
    <submittedName>
        <fullName evidence="3">Preprotein translocase subunit TatB</fullName>
    </submittedName>
</protein>
<feature type="domain" description="UPF0033" evidence="2">
    <location>
        <begin position="9"/>
        <end position="77"/>
    </location>
</feature>
<dbReference type="InterPro" id="IPR001455">
    <property type="entry name" value="TusA-like"/>
</dbReference>
<evidence type="ECO:0000256" key="1">
    <source>
        <dbReference type="ARBA" id="ARBA00008984"/>
    </source>
</evidence>
<dbReference type="PANTHER" id="PTHR33279">
    <property type="entry name" value="SULFUR CARRIER PROTEIN YEDF-RELATED"/>
    <property type="match status" value="1"/>
</dbReference>
<dbReference type="AlphaFoldDB" id="A0A2J0LGT1"/>
<organism evidence="3 4">
    <name type="scientific">Candidatus Taenaricola geysiri</name>
    <dbReference type="NCBI Taxonomy" id="1974752"/>
    <lineage>
        <taxon>Bacteria</taxon>
        <taxon>Pseudomonadati</taxon>
        <taxon>Candidatus Omnitrophota</taxon>
        <taxon>Candidatus Taenaricola</taxon>
    </lineage>
</organism>
<evidence type="ECO:0000259" key="2">
    <source>
        <dbReference type="Pfam" id="PF01206"/>
    </source>
</evidence>
<dbReference type="Pfam" id="PF01206">
    <property type="entry name" value="TusA"/>
    <property type="match status" value="1"/>
</dbReference>
<dbReference type="SUPFAM" id="SSF64307">
    <property type="entry name" value="SirA-like"/>
    <property type="match status" value="1"/>
</dbReference>
<dbReference type="EMBL" id="PFGP01000001">
    <property type="protein sequence ID" value="PIW67065.1"/>
    <property type="molecule type" value="Genomic_DNA"/>
</dbReference>
<comment type="caution">
    <text evidence="3">The sequence shown here is derived from an EMBL/GenBank/DDBJ whole genome shotgun (WGS) entry which is preliminary data.</text>
</comment>
<comment type="similarity">
    <text evidence="1">Belongs to the sulfur carrier protein TusA family.</text>
</comment>
<dbReference type="PANTHER" id="PTHR33279:SF19">
    <property type="entry name" value="SSL1707 PROTEIN"/>
    <property type="match status" value="1"/>
</dbReference>
<proteinExistence type="inferred from homology"/>
<reference evidence="3 4" key="1">
    <citation type="submission" date="2017-09" db="EMBL/GenBank/DDBJ databases">
        <title>Depth-based differentiation of microbial function through sediment-hosted aquifers and enrichment of novel symbionts in the deep terrestrial subsurface.</title>
        <authorList>
            <person name="Probst A.J."/>
            <person name="Ladd B."/>
            <person name="Jarett J.K."/>
            <person name="Geller-Mcgrath D.E."/>
            <person name="Sieber C.M."/>
            <person name="Emerson J.B."/>
            <person name="Anantharaman K."/>
            <person name="Thomas B.C."/>
            <person name="Malmstrom R."/>
            <person name="Stieglmeier M."/>
            <person name="Klingl A."/>
            <person name="Woyke T."/>
            <person name="Ryan C.M."/>
            <person name="Banfield J.F."/>
        </authorList>
    </citation>
    <scope>NUCLEOTIDE SEQUENCE [LARGE SCALE GENOMIC DNA]</scope>
    <source>
        <strain evidence="3">CG12_big_fil_rev_8_21_14_0_65_43_15</strain>
    </source>
</reference>
<accession>A0A2J0LGT1</accession>
<dbReference type="Gene3D" id="3.30.110.40">
    <property type="entry name" value="TusA-like domain"/>
    <property type="match status" value="1"/>
</dbReference>
<dbReference type="CDD" id="cd00291">
    <property type="entry name" value="SirA_YedF_YeeD"/>
    <property type="match status" value="1"/>
</dbReference>
<dbReference type="InterPro" id="IPR036868">
    <property type="entry name" value="TusA-like_sf"/>
</dbReference>